<dbReference type="AlphaFoldDB" id="A0AAW1MZT1"/>
<dbReference type="Proteomes" id="UP001458880">
    <property type="component" value="Unassembled WGS sequence"/>
</dbReference>
<evidence type="ECO:0000256" key="1">
    <source>
        <dbReference type="SAM" id="MobiDB-lite"/>
    </source>
</evidence>
<keyword evidence="3" id="KW-0732">Signal</keyword>
<evidence type="ECO:0000313" key="5">
    <source>
        <dbReference type="Proteomes" id="UP001458880"/>
    </source>
</evidence>
<feature type="transmembrane region" description="Helical" evidence="2">
    <location>
        <begin position="364"/>
        <end position="386"/>
    </location>
</feature>
<sequence length="594" mass="66367">MGFLVKFLIVLFTGFLFYEAVFGEKGSNIGTVLFAPSDANKDCWSADTLALLTARMVFEGILPERKSINVNDEQIINDVIEYFRLILEVVRKNTTGKIKHIMLMALTDTLGGYMKHFFLPLAKYAYYAGNVNYNNVIRVHQLYDELKNYLRTNGAGWSKAPQDIGRKVVAQPIQMQTQQITDRCKGLIYRELGTSKRAPRTLQIAMPYFDSKTRPSAVAIPFKTYSLRNVESKGSAYVLVKFYIASTKCLTAKDVNPISIQEFNTNLFSFIMSKVVPHFCDERFYAAFGGVLRIVETMKAEGFIKNGKVIGSYNIMPEVEEKEPDMNGQGLEEEEFGEKSMVTYSDKNPKITQDLQVKKSKSNLVMLAALTTIIIWFVLGACFVCCRIRSARMKKDDQIKLLEDGRSKTPSTATSKTKCLSSMSSKTKCSTMSGKTLSCNRETCANFSSSTMTGHGESSVTSKTTASTPKSGTRSSIDSDENKTSGTNTPKGDEPITVQTAQYYPASFACHSSMSGKYKVGSSSEDFSSKSTIKKPFVFGYDFQTTSEESSPRDVSEGETEMENFVSKYSIFRAVSAKYRKYCRLVRVPTWTDA</sequence>
<comment type="caution">
    <text evidence="4">The sequence shown here is derived from an EMBL/GenBank/DDBJ whole genome shotgun (WGS) entry which is preliminary data.</text>
</comment>
<keyword evidence="2" id="KW-0812">Transmembrane</keyword>
<keyword evidence="2" id="KW-0472">Membrane</keyword>
<feature type="compositionally biased region" description="Polar residues" evidence="1">
    <location>
        <begin position="449"/>
        <end position="476"/>
    </location>
</feature>
<accession>A0AAW1MZT1</accession>
<dbReference type="EMBL" id="JASPKY010000015">
    <property type="protein sequence ID" value="KAK9753137.1"/>
    <property type="molecule type" value="Genomic_DNA"/>
</dbReference>
<organism evidence="4 5">
    <name type="scientific">Popillia japonica</name>
    <name type="common">Japanese beetle</name>
    <dbReference type="NCBI Taxonomy" id="7064"/>
    <lineage>
        <taxon>Eukaryota</taxon>
        <taxon>Metazoa</taxon>
        <taxon>Ecdysozoa</taxon>
        <taxon>Arthropoda</taxon>
        <taxon>Hexapoda</taxon>
        <taxon>Insecta</taxon>
        <taxon>Pterygota</taxon>
        <taxon>Neoptera</taxon>
        <taxon>Endopterygota</taxon>
        <taxon>Coleoptera</taxon>
        <taxon>Polyphaga</taxon>
        <taxon>Scarabaeiformia</taxon>
        <taxon>Scarabaeidae</taxon>
        <taxon>Rutelinae</taxon>
        <taxon>Popillia</taxon>
    </lineage>
</organism>
<reference evidence="4 5" key="1">
    <citation type="journal article" date="2024" name="BMC Genomics">
        <title>De novo assembly and annotation of Popillia japonica's genome with initial clues to its potential as an invasive pest.</title>
        <authorList>
            <person name="Cucini C."/>
            <person name="Boschi S."/>
            <person name="Funari R."/>
            <person name="Cardaioli E."/>
            <person name="Iannotti N."/>
            <person name="Marturano G."/>
            <person name="Paoli F."/>
            <person name="Bruttini M."/>
            <person name="Carapelli A."/>
            <person name="Frati F."/>
            <person name="Nardi F."/>
        </authorList>
    </citation>
    <scope>NUCLEOTIDE SEQUENCE [LARGE SCALE GENOMIC DNA]</scope>
    <source>
        <strain evidence="4">DMR45628</strain>
    </source>
</reference>
<protein>
    <submittedName>
        <fullName evidence="4">Uncharacterized protein</fullName>
    </submittedName>
</protein>
<evidence type="ECO:0000313" key="4">
    <source>
        <dbReference type="EMBL" id="KAK9753137.1"/>
    </source>
</evidence>
<proteinExistence type="predicted"/>
<evidence type="ECO:0000256" key="2">
    <source>
        <dbReference type="SAM" id="Phobius"/>
    </source>
</evidence>
<name>A0AAW1MZT1_POPJA</name>
<feature type="region of interest" description="Disordered" evidence="1">
    <location>
        <begin position="449"/>
        <end position="496"/>
    </location>
</feature>
<keyword evidence="2" id="KW-1133">Transmembrane helix</keyword>
<feature type="signal peptide" evidence="3">
    <location>
        <begin position="1"/>
        <end position="23"/>
    </location>
</feature>
<keyword evidence="5" id="KW-1185">Reference proteome</keyword>
<feature type="chain" id="PRO_5043329394" evidence="3">
    <location>
        <begin position="24"/>
        <end position="594"/>
    </location>
</feature>
<gene>
    <name evidence="4" type="ORF">QE152_g3572</name>
</gene>
<evidence type="ECO:0000256" key="3">
    <source>
        <dbReference type="SAM" id="SignalP"/>
    </source>
</evidence>